<dbReference type="AlphaFoldDB" id="A0A0C2X5C7"/>
<reference evidence="1 2" key="1">
    <citation type="submission" date="2014-04" db="EMBL/GenBank/DDBJ databases">
        <authorList>
            <consortium name="DOE Joint Genome Institute"/>
            <person name="Kuo A."/>
            <person name="Zuccaro A."/>
            <person name="Kohler A."/>
            <person name="Nagy L.G."/>
            <person name="Floudas D."/>
            <person name="Copeland A."/>
            <person name="Barry K.W."/>
            <person name="Cichocki N."/>
            <person name="Veneault-Fourrey C."/>
            <person name="LaButti K."/>
            <person name="Lindquist E.A."/>
            <person name="Lipzen A."/>
            <person name="Lundell T."/>
            <person name="Morin E."/>
            <person name="Murat C."/>
            <person name="Sun H."/>
            <person name="Tunlid A."/>
            <person name="Henrissat B."/>
            <person name="Grigoriev I.V."/>
            <person name="Hibbett D.S."/>
            <person name="Martin F."/>
            <person name="Nordberg H.P."/>
            <person name="Cantor M.N."/>
            <person name="Hua S.X."/>
        </authorList>
    </citation>
    <scope>NUCLEOTIDE SEQUENCE [LARGE SCALE GENOMIC DNA]</scope>
    <source>
        <strain evidence="1 2">MAFF 305830</strain>
    </source>
</reference>
<reference evidence="2" key="2">
    <citation type="submission" date="2015-01" db="EMBL/GenBank/DDBJ databases">
        <title>Evolutionary Origins and Diversification of the Mycorrhizal Mutualists.</title>
        <authorList>
            <consortium name="DOE Joint Genome Institute"/>
            <consortium name="Mycorrhizal Genomics Consortium"/>
            <person name="Kohler A."/>
            <person name="Kuo A."/>
            <person name="Nagy L.G."/>
            <person name="Floudas D."/>
            <person name="Copeland A."/>
            <person name="Barry K.W."/>
            <person name="Cichocki N."/>
            <person name="Veneault-Fourrey C."/>
            <person name="LaButti K."/>
            <person name="Lindquist E.A."/>
            <person name="Lipzen A."/>
            <person name="Lundell T."/>
            <person name="Morin E."/>
            <person name="Murat C."/>
            <person name="Riley R."/>
            <person name="Ohm R."/>
            <person name="Sun H."/>
            <person name="Tunlid A."/>
            <person name="Henrissat B."/>
            <person name="Grigoriev I.V."/>
            <person name="Hibbett D.S."/>
            <person name="Martin F."/>
        </authorList>
    </citation>
    <scope>NUCLEOTIDE SEQUENCE [LARGE SCALE GENOMIC DNA]</scope>
    <source>
        <strain evidence="2">MAFF 305830</strain>
    </source>
</reference>
<evidence type="ECO:0000313" key="1">
    <source>
        <dbReference type="EMBL" id="KIM24522.1"/>
    </source>
</evidence>
<organism evidence="1 2">
    <name type="scientific">Serendipita vermifera MAFF 305830</name>
    <dbReference type="NCBI Taxonomy" id="933852"/>
    <lineage>
        <taxon>Eukaryota</taxon>
        <taxon>Fungi</taxon>
        <taxon>Dikarya</taxon>
        <taxon>Basidiomycota</taxon>
        <taxon>Agaricomycotina</taxon>
        <taxon>Agaricomycetes</taxon>
        <taxon>Sebacinales</taxon>
        <taxon>Serendipitaceae</taxon>
        <taxon>Serendipita</taxon>
    </lineage>
</organism>
<dbReference type="EMBL" id="KN824323">
    <property type="protein sequence ID" value="KIM24522.1"/>
    <property type="molecule type" value="Genomic_DNA"/>
</dbReference>
<evidence type="ECO:0000313" key="2">
    <source>
        <dbReference type="Proteomes" id="UP000054097"/>
    </source>
</evidence>
<dbReference type="Proteomes" id="UP000054097">
    <property type="component" value="Unassembled WGS sequence"/>
</dbReference>
<keyword evidence="2" id="KW-1185">Reference proteome</keyword>
<sequence length="68" mass="7847">MLLANNFVIKLLLLPNEERPSDDEAWPHRWLAGCDVEIKETSWLKYVALSSDRVTIPYPGPSNQWPQP</sequence>
<proteinExistence type="predicted"/>
<gene>
    <name evidence="1" type="ORF">M408DRAFT_232453</name>
</gene>
<name>A0A0C2X5C7_SERVB</name>
<dbReference type="HOGENOM" id="CLU_2795566_0_0_1"/>
<accession>A0A0C2X5C7</accession>
<protein>
    <submittedName>
        <fullName evidence="1">Uncharacterized protein</fullName>
    </submittedName>
</protein>